<sequence length="34" mass="4013">MFLEHACRVQYYPWFSISEDKNENDTAAEAMTQS</sequence>
<organism evidence="1 2">
    <name type="scientific">Xenorhabdus bovienii str. kraussei Quebec</name>
    <dbReference type="NCBI Taxonomy" id="1398203"/>
    <lineage>
        <taxon>Bacteria</taxon>
        <taxon>Pseudomonadati</taxon>
        <taxon>Pseudomonadota</taxon>
        <taxon>Gammaproteobacteria</taxon>
        <taxon>Enterobacterales</taxon>
        <taxon>Morganellaceae</taxon>
        <taxon>Xenorhabdus</taxon>
    </lineage>
</organism>
<protein>
    <submittedName>
        <fullName evidence="1">Uncharacterized protein</fullName>
    </submittedName>
</protein>
<name>A0A077PQ66_XENBV</name>
<dbReference type="AlphaFoldDB" id="A0A077PQ66"/>
<reference evidence="1" key="1">
    <citation type="submission" date="2013-07" db="EMBL/GenBank/DDBJ databases">
        <title>Sub-species coevolution in mutualistic symbiosis.</title>
        <authorList>
            <person name="Murfin K."/>
            <person name="Klassen J."/>
            <person name="Lee M."/>
            <person name="Forst S."/>
            <person name="Stock P."/>
            <person name="Goodrich-Blair H."/>
        </authorList>
    </citation>
    <scope>NUCLEOTIDE SEQUENCE [LARGE SCALE GENOMIC DNA]</scope>
    <source>
        <strain evidence="1">Kraussei Quebec</strain>
    </source>
</reference>
<dbReference type="EMBL" id="CBSY010000278">
    <property type="protein sequence ID" value="CDH21974.1"/>
    <property type="molecule type" value="Genomic_DNA"/>
</dbReference>
<comment type="caution">
    <text evidence="1">The sequence shown here is derived from an EMBL/GenBank/DDBJ whole genome shotgun (WGS) entry which is preliminary data.</text>
</comment>
<evidence type="ECO:0000313" key="1">
    <source>
        <dbReference type="EMBL" id="CDH21974.1"/>
    </source>
</evidence>
<keyword evidence="2" id="KW-1185">Reference proteome</keyword>
<proteinExistence type="predicted"/>
<dbReference type="Proteomes" id="UP000028500">
    <property type="component" value="Unassembled WGS sequence"/>
</dbReference>
<evidence type="ECO:0000313" key="2">
    <source>
        <dbReference type="Proteomes" id="UP000028500"/>
    </source>
</evidence>
<accession>A0A077PQ66</accession>
<dbReference type="HOGENOM" id="CLU_215504_0_0_6"/>
<gene>
    <name evidence="1" type="ORF">XBKQ1_850036</name>
</gene>